<evidence type="ECO:0000313" key="3">
    <source>
        <dbReference type="EMBL" id="OQV25488.1"/>
    </source>
</evidence>
<feature type="signal peptide" evidence="1">
    <location>
        <begin position="1"/>
        <end position="32"/>
    </location>
</feature>
<dbReference type="PANTHER" id="PTHR42059">
    <property type="entry name" value="TNT DOMAIN-CONTAINING PROTEIN"/>
    <property type="match status" value="1"/>
</dbReference>
<dbReference type="EMBL" id="MTYJ01000002">
    <property type="protein sequence ID" value="OQV25488.1"/>
    <property type="molecule type" value="Genomic_DNA"/>
</dbReference>
<dbReference type="Pfam" id="PF14021">
    <property type="entry name" value="TNT"/>
    <property type="match status" value="1"/>
</dbReference>
<comment type="caution">
    <text evidence="3">The sequence shown here is derived from an EMBL/GenBank/DDBJ whole genome shotgun (WGS) entry which is preliminary data.</text>
</comment>
<dbReference type="GO" id="GO:0050135">
    <property type="term" value="F:NADP+ nucleosidase activity"/>
    <property type="evidence" value="ECO:0007669"/>
    <property type="project" value="InterPro"/>
</dbReference>
<feature type="chain" id="PRO_5012890359" description="TNT domain-containing protein" evidence="1">
    <location>
        <begin position="33"/>
        <end position="247"/>
    </location>
</feature>
<dbReference type="Proteomes" id="UP000192578">
    <property type="component" value="Unassembled WGS sequence"/>
</dbReference>
<name>A0A1W0XDK9_HYPEX</name>
<organism evidence="3 4">
    <name type="scientific">Hypsibius exemplaris</name>
    <name type="common">Freshwater tardigrade</name>
    <dbReference type="NCBI Taxonomy" id="2072580"/>
    <lineage>
        <taxon>Eukaryota</taxon>
        <taxon>Metazoa</taxon>
        <taxon>Ecdysozoa</taxon>
        <taxon>Tardigrada</taxon>
        <taxon>Eutardigrada</taxon>
        <taxon>Parachela</taxon>
        <taxon>Hypsibioidea</taxon>
        <taxon>Hypsibiidae</taxon>
        <taxon>Hypsibius</taxon>
    </lineage>
</organism>
<keyword evidence="1" id="KW-0732">Signal</keyword>
<evidence type="ECO:0000256" key="1">
    <source>
        <dbReference type="SAM" id="SignalP"/>
    </source>
</evidence>
<dbReference type="OrthoDB" id="2923349at2759"/>
<evidence type="ECO:0000259" key="2">
    <source>
        <dbReference type="Pfam" id="PF14021"/>
    </source>
</evidence>
<dbReference type="PANTHER" id="PTHR42059:SF1">
    <property type="entry name" value="TNT DOMAIN-CONTAINING PROTEIN"/>
    <property type="match status" value="1"/>
</dbReference>
<dbReference type="InterPro" id="IPR025331">
    <property type="entry name" value="TNT"/>
</dbReference>
<reference evidence="4" key="1">
    <citation type="submission" date="2017-01" db="EMBL/GenBank/DDBJ databases">
        <title>Comparative genomics of anhydrobiosis in the tardigrade Hypsibius dujardini.</title>
        <authorList>
            <person name="Yoshida Y."/>
            <person name="Koutsovoulos G."/>
            <person name="Laetsch D."/>
            <person name="Stevens L."/>
            <person name="Kumar S."/>
            <person name="Horikawa D."/>
            <person name="Ishino K."/>
            <person name="Komine S."/>
            <person name="Tomita M."/>
            <person name="Blaxter M."/>
            <person name="Arakawa K."/>
        </authorList>
    </citation>
    <scope>NUCLEOTIDE SEQUENCE [LARGE SCALE GENOMIC DNA]</scope>
    <source>
        <strain evidence="4">Z151</strain>
    </source>
</reference>
<gene>
    <name evidence="3" type="ORF">BV898_00429</name>
</gene>
<accession>A0A1W0XDK9</accession>
<dbReference type="InterPro" id="IPR053024">
    <property type="entry name" value="Fungal_surface_NADase"/>
</dbReference>
<evidence type="ECO:0000313" key="4">
    <source>
        <dbReference type="Proteomes" id="UP000192578"/>
    </source>
</evidence>
<protein>
    <recommendedName>
        <fullName evidence="2">TNT domain-containing protein</fullName>
    </recommendedName>
</protein>
<dbReference type="AlphaFoldDB" id="A0A1W0XDK9"/>
<proteinExistence type="predicted"/>
<keyword evidence="4" id="KW-1185">Reference proteome</keyword>
<feature type="domain" description="TNT" evidence="2">
    <location>
        <begin position="138"/>
        <end position="232"/>
    </location>
</feature>
<sequence>MYWTASTLYWKASTMCWKASVLLAVVVATASGSSVQQRGPVSERTAEAQSKCDIDHCAGTNHVDPKFLCGDPRLGPIQLPTRMSLGSLVHTYDRLGGVCPGEFLRRWFNTTTNSYNYPPQDGFQLDTANNPILGTQRLLAGMKVDRFGSEYGYFLAAAGAPYNQRAIPPSNLATPGDDTSYPFNYHVYEVLSPFDVQSGPIAGWFEQPGQGVQYFTSKNIRTLIAEGFLGRVISSRISFDRLLQTPH</sequence>